<feature type="transmembrane region" description="Helical" evidence="8">
    <location>
        <begin position="160"/>
        <end position="183"/>
    </location>
</feature>
<evidence type="ECO:0000256" key="8">
    <source>
        <dbReference type="SAM" id="Phobius"/>
    </source>
</evidence>
<dbReference type="InterPro" id="IPR020846">
    <property type="entry name" value="MFS_dom"/>
</dbReference>
<dbReference type="GeneID" id="43670565"/>
<evidence type="ECO:0000256" key="7">
    <source>
        <dbReference type="SAM" id="MobiDB-lite"/>
    </source>
</evidence>
<dbReference type="OrthoDB" id="5667at2759"/>
<dbReference type="SUPFAM" id="SSF103473">
    <property type="entry name" value="MFS general substrate transporter"/>
    <property type="match status" value="1"/>
</dbReference>
<evidence type="ECO:0000313" key="10">
    <source>
        <dbReference type="EMBL" id="KAE8409480.1"/>
    </source>
</evidence>
<keyword evidence="3" id="KW-0813">Transport</keyword>
<feature type="compositionally biased region" description="Basic and acidic residues" evidence="7">
    <location>
        <begin position="36"/>
        <end position="49"/>
    </location>
</feature>
<dbReference type="PANTHER" id="PTHR11360:SF224">
    <property type="entry name" value="MAJOR FACILITATOR SUPERFAMILY (MFS) PROFILE DOMAIN-CONTAINING PROTEIN-RELATED"/>
    <property type="match status" value="1"/>
</dbReference>
<feature type="transmembrane region" description="Helical" evidence="8">
    <location>
        <begin position="247"/>
        <end position="267"/>
    </location>
</feature>
<gene>
    <name evidence="10" type="ORF">BDV37DRAFT_277827</name>
</gene>
<dbReference type="EMBL" id="ML736739">
    <property type="protein sequence ID" value="KAE8409480.1"/>
    <property type="molecule type" value="Genomic_DNA"/>
</dbReference>
<accession>A0A5N7DSN4</accession>
<feature type="transmembrane region" description="Helical" evidence="8">
    <location>
        <begin position="482"/>
        <end position="500"/>
    </location>
</feature>
<protein>
    <submittedName>
        <fullName evidence="10">Major facilitator superfamily domain-containing protein</fullName>
    </submittedName>
</protein>
<dbReference type="PANTHER" id="PTHR11360">
    <property type="entry name" value="MONOCARBOXYLATE TRANSPORTER"/>
    <property type="match status" value="1"/>
</dbReference>
<dbReference type="CDD" id="cd17352">
    <property type="entry name" value="MFS_MCT_SLC16"/>
    <property type="match status" value="1"/>
</dbReference>
<dbReference type="Gene3D" id="1.20.1250.20">
    <property type="entry name" value="MFS general substrate transporter like domains"/>
    <property type="match status" value="1"/>
</dbReference>
<feature type="transmembrane region" description="Helical" evidence="8">
    <location>
        <begin position="215"/>
        <end position="235"/>
    </location>
</feature>
<feature type="transmembrane region" description="Helical" evidence="8">
    <location>
        <begin position="322"/>
        <end position="344"/>
    </location>
</feature>
<feature type="compositionally biased region" description="Low complexity" evidence="7">
    <location>
        <begin position="70"/>
        <end position="82"/>
    </location>
</feature>
<evidence type="ECO:0000256" key="2">
    <source>
        <dbReference type="ARBA" id="ARBA00006727"/>
    </source>
</evidence>
<name>A0A5N7DSN4_9EURO</name>
<evidence type="ECO:0000256" key="3">
    <source>
        <dbReference type="ARBA" id="ARBA00022448"/>
    </source>
</evidence>
<feature type="region of interest" description="Disordered" evidence="7">
    <location>
        <begin position="1"/>
        <end position="83"/>
    </location>
</feature>
<dbReference type="PROSITE" id="PS50850">
    <property type="entry name" value="MFS"/>
    <property type="match status" value="1"/>
</dbReference>
<comment type="subcellular location">
    <subcellularLocation>
        <location evidence="1">Membrane</location>
        <topology evidence="1">Multi-pass membrane protein</topology>
    </subcellularLocation>
</comment>
<dbReference type="InterPro" id="IPR011701">
    <property type="entry name" value="MFS"/>
</dbReference>
<evidence type="ECO:0000256" key="1">
    <source>
        <dbReference type="ARBA" id="ARBA00004141"/>
    </source>
</evidence>
<proteinExistence type="inferred from homology"/>
<evidence type="ECO:0000256" key="5">
    <source>
        <dbReference type="ARBA" id="ARBA00022989"/>
    </source>
</evidence>
<feature type="transmembrane region" description="Helical" evidence="8">
    <location>
        <begin position="124"/>
        <end position="148"/>
    </location>
</feature>
<feature type="compositionally biased region" description="Basic and acidic residues" evidence="7">
    <location>
        <begin position="60"/>
        <end position="69"/>
    </location>
</feature>
<feature type="transmembrane region" description="Helical" evidence="8">
    <location>
        <begin position="356"/>
        <end position="375"/>
    </location>
</feature>
<feature type="transmembrane region" description="Helical" evidence="8">
    <location>
        <begin position="279"/>
        <end position="301"/>
    </location>
</feature>
<feature type="transmembrane region" description="Helical" evidence="8">
    <location>
        <begin position="92"/>
        <end position="112"/>
    </location>
</feature>
<keyword evidence="11" id="KW-1185">Reference proteome</keyword>
<dbReference type="InterPro" id="IPR050327">
    <property type="entry name" value="Proton-linked_MCT"/>
</dbReference>
<evidence type="ECO:0000256" key="6">
    <source>
        <dbReference type="ARBA" id="ARBA00023136"/>
    </source>
</evidence>
<evidence type="ECO:0000313" key="11">
    <source>
        <dbReference type="Proteomes" id="UP000325579"/>
    </source>
</evidence>
<feature type="transmembrane region" description="Helical" evidence="8">
    <location>
        <begin position="387"/>
        <end position="406"/>
    </location>
</feature>
<feature type="transmembrane region" description="Helical" evidence="8">
    <location>
        <begin position="190"/>
        <end position="209"/>
    </location>
</feature>
<dbReference type="Pfam" id="PF07690">
    <property type="entry name" value="MFS_1"/>
    <property type="match status" value="1"/>
</dbReference>
<evidence type="ECO:0000256" key="4">
    <source>
        <dbReference type="ARBA" id="ARBA00022692"/>
    </source>
</evidence>
<dbReference type="Proteomes" id="UP000325579">
    <property type="component" value="Unassembled WGS sequence"/>
</dbReference>
<comment type="similarity">
    <text evidence="2">Belongs to the major facilitator superfamily. Monocarboxylate porter (TC 2.A.1.13) family.</text>
</comment>
<dbReference type="AlphaFoldDB" id="A0A5N7DSN4"/>
<feature type="transmembrane region" description="Helical" evidence="8">
    <location>
        <begin position="449"/>
        <end position="470"/>
    </location>
</feature>
<organism evidence="10 11">
    <name type="scientific">Aspergillus pseudonomiae</name>
    <dbReference type="NCBI Taxonomy" id="1506151"/>
    <lineage>
        <taxon>Eukaryota</taxon>
        <taxon>Fungi</taxon>
        <taxon>Dikarya</taxon>
        <taxon>Ascomycota</taxon>
        <taxon>Pezizomycotina</taxon>
        <taxon>Eurotiomycetes</taxon>
        <taxon>Eurotiomycetidae</taxon>
        <taxon>Eurotiales</taxon>
        <taxon>Aspergillaceae</taxon>
        <taxon>Aspergillus</taxon>
        <taxon>Aspergillus subgen. Circumdati</taxon>
    </lineage>
</organism>
<reference evidence="10 11" key="1">
    <citation type="submission" date="2019-04" db="EMBL/GenBank/DDBJ databases">
        <authorList>
            <consortium name="DOE Joint Genome Institute"/>
            <person name="Mondo S."/>
            <person name="Kjaerbolling I."/>
            <person name="Vesth T."/>
            <person name="Frisvad J.C."/>
            <person name="Nybo J.L."/>
            <person name="Theobald S."/>
            <person name="Kildgaard S."/>
            <person name="Isbrandt T."/>
            <person name="Kuo A."/>
            <person name="Sato A."/>
            <person name="Lyhne E.K."/>
            <person name="Kogle M.E."/>
            <person name="Wiebenga A."/>
            <person name="Kun R.S."/>
            <person name="Lubbers R.J."/>
            <person name="Makela M.R."/>
            <person name="Barry K."/>
            <person name="Chovatia M."/>
            <person name="Clum A."/>
            <person name="Daum C."/>
            <person name="Haridas S."/>
            <person name="He G."/>
            <person name="LaButti K."/>
            <person name="Lipzen A."/>
            <person name="Riley R."/>
            <person name="Salamov A."/>
            <person name="Simmons B.A."/>
            <person name="Magnuson J.K."/>
            <person name="Henrissat B."/>
            <person name="Mortensen U.H."/>
            <person name="Larsen T.O."/>
            <person name="Devries R.P."/>
            <person name="Grigoriev I.V."/>
            <person name="Machida M."/>
            <person name="Baker S.E."/>
            <person name="Andersen M.R."/>
            <person name="Cantor M.N."/>
            <person name="Hua S.X."/>
        </authorList>
    </citation>
    <scope>NUCLEOTIDE SEQUENCE [LARGE SCALE GENOMIC DNA]</scope>
    <source>
        <strain evidence="10 11">CBS 119388</strain>
    </source>
</reference>
<keyword evidence="6 8" id="KW-0472">Membrane</keyword>
<dbReference type="RefSeq" id="XP_031946799.1">
    <property type="nucleotide sequence ID" value="XM_032085874.1"/>
</dbReference>
<evidence type="ECO:0000259" key="9">
    <source>
        <dbReference type="PROSITE" id="PS50850"/>
    </source>
</evidence>
<dbReference type="InterPro" id="IPR036259">
    <property type="entry name" value="MFS_trans_sf"/>
</dbReference>
<keyword evidence="4 8" id="KW-0812">Transmembrane</keyword>
<keyword evidence="5 8" id="KW-1133">Transmembrane helix</keyword>
<feature type="transmembrane region" description="Helical" evidence="8">
    <location>
        <begin position="412"/>
        <end position="437"/>
    </location>
</feature>
<feature type="domain" description="Major facilitator superfamily (MFS) profile" evidence="9">
    <location>
        <begin position="323"/>
        <end position="513"/>
    </location>
</feature>
<dbReference type="GO" id="GO:0022857">
    <property type="term" value="F:transmembrane transporter activity"/>
    <property type="evidence" value="ECO:0007669"/>
    <property type="project" value="InterPro"/>
</dbReference>
<dbReference type="GO" id="GO:0016020">
    <property type="term" value="C:membrane"/>
    <property type="evidence" value="ECO:0007669"/>
    <property type="project" value="UniProtKB-SubCell"/>
</dbReference>
<feature type="compositionally biased region" description="Polar residues" evidence="7">
    <location>
        <begin position="1"/>
        <end position="11"/>
    </location>
</feature>
<sequence length="513" mass="55742">MSSTPEVQHSAESIIAESIEPSPLATPVFSSSAHLNPEDAKPEHPHEDIQPGPQTILEDESSKTGDPEKSGATTQSAPAQAPGAPPDGGFKAWMVVLGAFCGLFVSFGWINCEYIVGFVPLDVVWALSSIWIMLTAGFAGIGVFLDYYKTHQLQDLPTSTVTWITSLEIFMMFFGGPIVGVFFDNFGPRWILIAGTFFHVFGLMMVSISKEYYQFILAQGVCSPIGTSAIFHGCLTSVSTWFGRRRALALGVTTCGSSVGGVIFPIMVARLIPIVGFGWTMRICGFLGLGLLIIANVTVQSRLQHHRKPFRPLDFVRPLRELPFLLTTAGTFFVYWGLFLPFAFIPTQAERYGMSAYLASYLIPILNAASILGRLVPPYLADLFGRFNLMILTSLFSVIIVLALWLPSRSNAPAIVFTSLYGFSSGAAVSLAPALVAQISDMREIGVRSGTYFCIVSFAALTGMPIAGALLPDPLHGSYLKLEIFCGVVMFGGVLFYLWARGRISGWGLLHKV</sequence>